<dbReference type="SFLD" id="SFLDG01129">
    <property type="entry name" value="C1.5:_HAD__Beta-PGM__Phosphata"/>
    <property type="match status" value="1"/>
</dbReference>
<name>A0A411MM95_9PSED</name>
<protein>
    <recommendedName>
        <fullName evidence="4">phosphoglycolate phosphatase</fullName>
        <ecNumber evidence="4">3.1.3.18</ecNumber>
    </recommendedName>
</protein>
<dbReference type="SUPFAM" id="SSF56784">
    <property type="entry name" value="HAD-like"/>
    <property type="match status" value="1"/>
</dbReference>
<proteinExistence type="inferred from homology"/>
<dbReference type="Pfam" id="PF00702">
    <property type="entry name" value="Hydrolase"/>
    <property type="match status" value="1"/>
</dbReference>
<evidence type="ECO:0000256" key="3">
    <source>
        <dbReference type="ARBA" id="ARBA00006171"/>
    </source>
</evidence>
<organism evidence="7 8">
    <name type="scientific">Pseudomonas tructae</name>
    <dbReference type="NCBI Taxonomy" id="2518644"/>
    <lineage>
        <taxon>Bacteria</taxon>
        <taxon>Pseudomonadati</taxon>
        <taxon>Pseudomonadota</taxon>
        <taxon>Gammaproteobacteria</taxon>
        <taxon>Pseudomonadales</taxon>
        <taxon>Pseudomonadaceae</taxon>
        <taxon>Pseudomonas</taxon>
    </lineage>
</organism>
<reference evidence="7 8" key="1">
    <citation type="submission" date="2019-02" db="EMBL/GenBank/DDBJ databases">
        <title>Complete genome sequence of Pseudomonas sp. SNU WT1 isolated from rainbow trout.</title>
        <authorList>
            <person name="Oh W.T."/>
            <person name="Park S.C."/>
        </authorList>
    </citation>
    <scope>NUCLEOTIDE SEQUENCE [LARGE SCALE GENOMIC DNA]</scope>
    <source>
        <strain evidence="7 8">SNU WT1</strain>
    </source>
</reference>
<gene>
    <name evidence="7" type="ORF">EXN22_20375</name>
</gene>
<dbReference type="InterPro" id="IPR023198">
    <property type="entry name" value="PGP-like_dom2"/>
</dbReference>
<keyword evidence="5" id="KW-0479">Metal-binding</keyword>
<dbReference type="PANTHER" id="PTHR43434:SF1">
    <property type="entry name" value="PHOSPHOGLYCOLATE PHOSPHATASE"/>
    <property type="match status" value="1"/>
</dbReference>
<dbReference type="InterPro" id="IPR050155">
    <property type="entry name" value="HAD-like_hydrolase_sf"/>
</dbReference>
<dbReference type="InterPro" id="IPR023214">
    <property type="entry name" value="HAD_sf"/>
</dbReference>
<dbReference type="GO" id="GO:0046872">
    <property type="term" value="F:metal ion binding"/>
    <property type="evidence" value="ECO:0007669"/>
    <property type="project" value="UniProtKB-KW"/>
</dbReference>
<dbReference type="GO" id="GO:0008967">
    <property type="term" value="F:phosphoglycolate phosphatase activity"/>
    <property type="evidence" value="ECO:0007669"/>
    <property type="project" value="UniProtKB-EC"/>
</dbReference>
<evidence type="ECO:0000256" key="1">
    <source>
        <dbReference type="ARBA" id="ARBA00000830"/>
    </source>
</evidence>
<dbReference type="InterPro" id="IPR036412">
    <property type="entry name" value="HAD-like_sf"/>
</dbReference>
<dbReference type="Gene3D" id="1.10.150.240">
    <property type="entry name" value="Putative phosphatase, domain 2"/>
    <property type="match status" value="1"/>
</dbReference>
<keyword evidence="8" id="KW-1185">Reference proteome</keyword>
<comment type="similarity">
    <text evidence="3">Belongs to the HAD-like hydrolase superfamily. CbbY/CbbZ/Gph/YieH family.</text>
</comment>
<evidence type="ECO:0000313" key="7">
    <source>
        <dbReference type="EMBL" id="QBF27923.1"/>
    </source>
</evidence>
<sequence>MHCFIAPCRGSTVKKVNTVFLDLDGPLLDGNVRHFHCYRSILEQAGFTPIDATTYWQLKRETINRRELLALSGAEALYDDFLVRWLEMIESPQALELDTVQPGALECLRHWKQQGKRLVLVTLRKDAQALQVQLDAAGLSAYLDKVLVCTHQSAGEGKAQAVRDYLGGDLVANESVWIGDTEVDAQAAGELGVDVFLVTNGLRSQQILERLGSGKIVDSIVSARDYIS</sequence>
<dbReference type="Proteomes" id="UP000291130">
    <property type="component" value="Chromosome"/>
</dbReference>
<evidence type="ECO:0000256" key="4">
    <source>
        <dbReference type="ARBA" id="ARBA00013078"/>
    </source>
</evidence>
<dbReference type="EMBL" id="CP035952">
    <property type="protein sequence ID" value="QBF27923.1"/>
    <property type="molecule type" value="Genomic_DNA"/>
</dbReference>
<dbReference type="OrthoDB" id="422676at2"/>
<dbReference type="KEGG" id="ptk:EXN22_20375"/>
<evidence type="ECO:0000256" key="6">
    <source>
        <dbReference type="ARBA" id="ARBA00023277"/>
    </source>
</evidence>
<comment type="catalytic activity">
    <reaction evidence="1">
        <text>2-phosphoglycolate + H2O = glycolate + phosphate</text>
        <dbReference type="Rhea" id="RHEA:14369"/>
        <dbReference type="ChEBI" id="CHEBI:15377"/>
        <dbReference type="ChEBI" id="CHEBI:29805"/>
        <dbReference type="ChEBI" id="CHEBI:43474"/>
        <dbReference type="ChEBI" id="CHEBI:58033"/>
        <dbReference type="EC" id="3.1.3.18"/>
    </reaction>
</comment>
<accession>A0A411MM95</accession>
<dbReference type="GO" id="GO:0005829">
    <property type="term" value="C:cytosol"/>
    <property type="evidence" value="ECO:0007669"/>
    <property type="project" value="TreeGrafter"/>
</dbReference>
<dbReference type="Gene3D" id="3.40.50.1000">
    <property type="entry name" value="HAD superfamily/HAD-like"/>
    <property type="match status" value="1"/>
</dbReference>
<evidence type="ECO:0000313" key="8">
    <source>
        <dbReference type="Proteomes" id="UP000291130"/>
    </source>
</evidence>
<dbReference type="SFLD" id="SFLDS00003">
    <property type="entry name" value="Haloacid_Dehalogenase"/>
    <property type="match status" value="1"/>
</dbReference>
<dbReference type="EC" id="3.1.3.18" evidence="4"/>
<dbReference type="PANTHER" id="PTHR43434">
    <property type="entry name" value="PHOSPHOGLYCOLATE PHOSPHATASE"/>
    <property type="match status" value="1"/>
</dbReference>
<dbReference type="GO" id="GO:0006281">
    <property type="term" value="P:DNA repair"/>
    <property type="evidence" value="ECO:0007669"/>
    <property type="project" value="TreeGrafter"/>
</dbReference>
<dbReference type="AlphaFoldDB" id="A0A411MM95"/>
<evidence type="ECO:0000256" key="5">
    <source>
        <dbReference type="ARBA" id="ARBA00022723"/>
    </source>
</evidence>
<keyword evidence="6" id="KW-0119">Carbohydrate metabolism</keyword>
<keyword evidence="7" id="KW-0378">Hydrolase</keyword>
<evidence type="ECO:0000256" key="2">
    <source>
        <dbReference type="ARBA" id="ARBA00004818"/>
    </source>
</evidence>
<comment type="pathway">
    <text evidence="2">Organic acid metabolism; glycolate biosynthesis; glycolate from 2-phosphoglycolate: step 1/1.</text>
</comment>